<evidence type="ECO:0000256" key="4">
    <source>
        <dbReference type="ARBA" id="ARBA00022643"/>
    </source>
</evidence>
<keyword evidence="3" id="KW-0285">Flavoprotein</keyword>
<dbReference type="Pfam" id="PF01243">
    <property type="entry name" value="PNPOx_N"/>
    <property type="match status" value="1"/>
</dbReference>
<dbReference type="PANTHER" id="PTHR10851:SF0">
    <property type="entry name" value="PYRIDOXINE-5'-PHOSPHATE OXIDASE"/>
    <property type="match status" value="1"/>
</dbReference>
<keyword evidence="9" id="KW-1185">Reference proteome</keyword>
<dbReference type="InterPro" id="IPR000659">
    <property type="entry name" value="Pyridox_Oxase"/>
</dbReference>
<feature type="domain" description="Pyridoxine 5'-phosphate oxidase dimerisation C-terminal" evidence="7">
    <location>
        <begin position="201"/>
        <end position="241"/>
    </location>
</feature>
<comment type="similarity">
    <text evidence="2">Belongs to the pyridoxamine 5'-phosphate oxidase family.</text>
</comment>
<dbReference type="GO" id="GO:0004733">
    <property type="term" value="F:pyridoxamine phosphate oxidase activity"/>
    <property type="evidence" value="ECO:0007669"/>
    <property type="project" value="UniProtKB-EC"/>
</dbReference>
<dbReference type="Proteomes" id="UP001344658">
    <property type="component" value="Unassembled WGS sequence"/>
</dbReference>
<dbReference type="PANTHER" id="PTHR10851">
    <property type="entry name" value="PYRIDOXINE-5-PHOSPHATE OXIDASE"/>
    <property type="match status" value="1"/>
</dbReference>
<reference evidence="8 9" key="1">
    <citation type="submission" date="2023-12" db="EMBL/GenBank/DDBJ databases">
        <title>Streptomyces sp. V4-01.</title>
        <authorList>
            <person name="Somphong A."/>
            <person name="Phongsopitanun W."/>
        </authorList>
    </citation>
    <scope>NUCLEOTIDE SEQUENCE [LARGE SCALE GENOMIC DNA]</scope>
    <source>
        <strain evidence="8 9">V4-01</strain>
    </source>
</reference>
<evidence type="ECO:0000256" key="5">
    <source>
        <dbReference type="ARBA" id="ARBA00023002"/>
    </source>
</evidence>
<evidence type="ECO:0000256" key="3">
    <source>
        <dbReference type="ARBA" id="ARBA00022630"/>
    </source>
</evidence>
<evidence type="ECO:0000256" key="1">
    <source>
        <dbReference type="ARBA" id="ARBA00001917"/>
    </source>
</evidence>
<comment type="caution">
    <text evidence="8">The sequence shown here is derived from an EMBL/GenBank/DDBJ whole genome shotgun (WGS) entry which is preliminary data.</text>
</comment>
<evidence type="ECO:0000256" key="2">
    <source>
        <dbReference type="ARBA" id="ARBA00007301"/>
    </source>
</evidence>
<evidence type="ECO:0000313" key="8">
    <source>
        <dbReference type="EMBL" id="MEE4546395.1"/>
    </source>
</evidence>
<protein>
    <submittedName>
        <fullName evidence="8">Pyridoxal 5'-phosphate synthase</fullName>
        <ecNumber evidence="8">1.4.3.5</ecNumber>
    </submittedName>
</protein>
<dbReference type="RefSeq" id="WP_330800093.1">
    <property type="nucleotide sequence ID" value="NZ_JAZEWV010000045.1"/>
</dbReference>
<evidence type="ECO:0000313" key="9">
    <source>
        <dbReference type="Proteomes" id="UP001344658"/>
    </source>
</evidence>
<keyword evidence="5 8" id="KW-0560">Oxidoreductase</keyword>
<dbReference type="PIRSF" id="PIRSF000190">
    <property type="entry name" value="Pyd_amn-ph_oxd"/>
    <property type="match status" value="1"/>
</dbReference>
<proteinExistence type="inferred from homology"/>
<accession>A0ABU7PKM4</accession>
<keyword evidence="4" id="KW-0288">FMN</keyword>
<dbReference type="NCBIfam" id="NF004231">
    <property type="entry name" value="PRK05679.1"/>
    <property type="match status" value="1"/>
</dbReference>
<sequence>MGGTGTQDGGVADGGGAAGYDDEALLGRVRAAPVLAGELPRFDPATAPGAPGPLFARWLDRALADRLPEPQVMTLSTASPDGTPSARVLILRGIDTADCAYVFATDARSRKGRDLAANPRAALTFYWPAHGRQIRLTGPVTVLGPRITRQDFLGRSPASRAAGFTGRQSAPLAGPEEYERARRAAQEVVAAEPGSVPETHTVYRLRAQDAEFFQADPDRGHLRLRYERTAENGWIRSQLWP</sequence>
<dbReference type="Gene3D" id="2.30.110.10">
    <property type="entry name" value="Electron Transport, Fmn-binding Protein, Chain A"/>
    <property type="match status" value="1"/>
</dbReference>
<dbReference type="InterPro" id="IPR011576">
    <property type="entry name" value="Pyridox_Oxase_N"/>
</dbReference>
<name>A0ABU7PKM4_9ACTN</name>
<gene>
    <name evidence="8" type="ORF">V2S66_31085</name>
</gene>
<organism evidence="8 9">
    <name type="scientific">Actinacidiphila polyblastidii</name>
    <dbReference type="NCBI Taxonomy" id="3110430"/>
    <lineage>
        <taxon>Bacteria</taxon>
        <taxon>Bacillati</taxon>
        <taxon>Actinomycetota</taxon>
        <taxon>Actinomycetes</taxon>
        <taxon>Kitasatosporales</taxon>
        <taxon>Streptomycetaceae</taxon>
        <taxon>Actinacidiphila</taxon>
    </lineage>
</organism>
<comment type="cofactor">
    <cofactor evidence="1">
        <name>FMN</name>
        <dbReference type="ChEBI" id="CHEBI:58210"/>
    </cofactor>
</comment>
<evidence type="ECO:0000259" key="6">
    <source>
        <dbReference type="Pfam" id="PF01243"/>
    </source>
</evidence>
<dbReference type="Pfam" id="PF10590">
    <property type="entry name" value="PNP_phzG_C"/>
    <property type="match status" value="1"/>
</dbReference>
<dbReference type="EC" id="1.4.3.5" evidence="8"/>
<dbReference type="InterPro" id="IPR019576">
    <property type="entry name" value="Pyridoxamine_oxidase_dimer_C"/>
</dbReference>
<dbReference type="EMBL" id="JAZEWV010000045">
    <property type="protein sequence ID" value="MEE4546395.1"/>
    <property type="molecule type" value="Genomic_DNA"/>
</dbReference>
<dbReference type="SUPFAM" id="SSF50475">
    <property type="entry name" value="FMN-binding split barrel"/>
    <property type="match status" value="1"/>
</dbReference>
<feature type="domain" description="Pyridoxamine 5'-phosphate oxidase N-terminal" evidence="6">
    <location>
        <begin position="60"/>
        <end position="152"/>
    </location>
</feature>
<dbReference type="InterPro" id="IPR012349">
    <property type="entry name" value="Split_barrel_FMN-bd"/>
</dbReference>
<evidence type="ECO:0000259" key="7">
    <source>
        <dbReference type="Pfam" id="PF10590"/>
    </source>
</evidence>